<dbReference type="Proteomes" id="UP000681720">
    <property type="component" value="Unassembled WGS sequence"/>
</dbReference>
<feature type="non-terminal residue" evidence="3">
    <location>
        <position position="1"/>
    </location>
</feature>
<evidence type="ECO:0000313" key="3">
    <source>
        <dbReference type="EMBL" id="CAF5196126.1"/>
    </source>
</evidence>
<name>A0A8S3I923_9BILA</name>
<sequence>KKLSEDEQRRFAFAFPSIKELPKTIEENKPTYREWQVVDLSDDESAKENQPSSIKQEAFGKYVARRQLCMTPPSIPSQNNNETQKEKAINPKTSSNRQHFRNRMQRFTKTPIKRFHSQRAISTSSSPILPQKIDSFRTQKVIILSDDDDDDGDEDGDFIKSKVCFHQPSKKVKTDKPFV</sequence>
<proteinExistence type="predicted"/>
<dbReference type="EMBL" id="CAJOBJ010341958">
    <property type="protein sequence ID" value="CAF5196126.1"/>
    <property type="molecule type" value="Genomic_DNA"/>
</dbReference>
<gene>
    <name evidence="2" type="ORF">BYL167_LOCUS55774</name>
    <name evidence="3" type="ORF">GIL414_LOCUS74945</name>
</gene>
<dbReference type="EMBL" id="CAJOBH010212224">
    <property type="protein sequence ID" value="CAF5013889.1"/>
    <property type="molecule type" value="Genomic_DNA"/>
</dbReference>
<reference evidence="3" key="1">
    <citation type="submission" date="2021-02" db="EMBL/GenBank/DDBJ databases">
        <authorList>
            <person name="Nowell W R."/>
        </authorList>
    </citation>
    <scope>NUCLEOTIDE SEQUENCE</scope>
</reference>
<dbReference type="Proteomes" id="UP000681967">
    <property type="component" value="Unassembled WGS sequence"/>
</dbReference>
<comment type="caution">
    <text evidence="3">The sequence shown here is derived from an EMBL/GenBank/DDBJ whole genome shotgun (WGS) entry which is preliminary data.</text>
</comment>
<organism evidence="3 4">
    <name type="scientific">Rotaria magnacalcarata</name>
    <dbReference type="NCBI Taxonomy" id="392030"/>
    <lineage>
        <taxon>Eukaryota</taxon>
        <taxon>Metazoa</taxon>
        <taxon>Spiralia</taxon>
        <taxon>Gnathifera</taxon>
        <taxon>Rotifera</taxon>
        <taxon>Eurotatoria</taxon>
        <taxon>Bdelloidea</taxon>
        <taxon>Philodinida</taxon>
        <taxon>Philodinidae</taxon>
        <taxon>Rotaria</taxon>
    </lineage>
</organism>
<protein>
    <submittedName>
        <fullName evidence="3">Uncharacterized protein</fullName>
    </submittedName>
</protein>
<evidence type="ECO:0000256" key="1">
    <source>
        <dbReference type="SAM" id="MobiDB-lite"/>
    </source>
</evidence>
<dbReference type="AlphaFoldDB" id="A0A8S3I923"/>
<evidence type="ECO:0000313" key="4">
    <source>
        <dbReference type="Proteomes" id="UP000681720"/>
    </source>
</evidence>
<feature type="region of interest" description="Disordered" evidence="1">
    <location>
        <begin position="71"/>
        <end position="102"/>
    </location>
</feature>
<evidence type="ECO:0000313" key="2">
    <source>
        <dbReference type="EMBL" id="CAF5013889.1"/>
    </source>
</evidence>
<accession>A0A8S3I923</accession>